<dbReference type="Pfam" id="PF02719">
    <property type="entry name" value="Polysacc_synt_2"/>
    <property type="match status" value="1"/>
</dbReference>
<gene>
    <name evidence="4" type="ORF">ENG67_02170</name>
</gene>
<evidence type="ECO:0000256" key="2">
    <source>
        <dbReference type="SAM" id="Phobius"/>
    </source>
</evidence>
<keyword evidence="2" id="KW-0812">Transmembrane</keyword>
<dbReference type="Pfam" id="PF13727">
    <property type="entry name" value="CoA_binding_3"/>
    <property type="match status" value="1"/>
</dbReference>
<dbReference type="CDD" id="cd05237">
    <property type="entry name" value="UDP_invert_4-6DH_SDR_e"/>
    <property type="match status" value="1"/>
</dbReference>
<feature type="domain" description="Polysaccharide biosynthesis protein CapD-like" evidence="3">
    <location>
        <begin position="287"/>
        <end position="569"/>
    </location>
</feature>
<sequence length="631" mass="71383">MKRLYKVLFFLFGDIFLLTLSLWLSFLIRFDGSIPHVYYRVFPLYLMISLGIKLAAFESYRLYNISWSLVSIYELIAVFKACTMSSLLIVSLSFFLRDIKIFGMVPRSVLLIDYLLTLFFISAFRSIKRIQWQMFKKRAITANKKVLVVGAGNAGEQLVRDMLRSPKAGLFPVGFIDDDPAKRGISIHGVKVLGNRYDIPRIVRKYKIQEIIIAMPSVPSHEIKSIVDIARETDLKSIKILPSLNDIFTRKVGISDVRDIRVEDLLGRDPVVIDTEAIESYIGGRTVLITGAGGSIGSELARQITRFRPQSVIHLDQEETELFFIRREMKNLAPDIEIAPIICDIRDHSKLERVFARYLPEVVFHAAAYKHVPMMEENPDEAVKNNIVGTLNLAEIAIKFGTEKFVLISTDKAVNPTSVMGASKRVAEMLTIKLNERGITRFVAVRFGNVLGSRGSVIPIFQEQIKRGGPVTVTHPEMKRYFMTISEAVLLVLQAGSMGNGGEVFVLDMGEPVKIVDLARELIKLNGLEPDVDVPIVFTGLRPGEKLFEELLTAEEGSIATSHSKIYVARINYESDSETLLKKIEELEYLADRGDNRGIIRVLMELLPRYRPDPRIWKDIPERKIEDTTQA</sequence>
<reference evidence="4" key="1">
    <citation type="journal article" date="2020" name="mSystems">
        <title>Genome- and Community-Level Interaction Insights into Carbon Utilization and Element Cycling Functions of Hydrothermarchaeota in Hydrothermal Sediment.</title>
        <authorList>
            <person name="Zhou Z."/>
            <person name="Liu Y."/>
            <person name="Xu W."/>
            <person name="Pan J."/>
            <person name="Luo Z.H."/>
            <person name="Li M."/>
        </authorList>
    </citation>
    <scope>NUCLEOTIDE SEQUENCE [LARGE SCALE GENOMIC DNA]</scope>
    <source>
        <strain evidence="4">HyVt-237</strain>
    </source>
</reference>
<feature type="transmembrane region" description="Helical" evidence="2">
    <location>
        <begin position="7"/>
        <end position="30"/>
    </location>
</feature>
<dbReference type="SUPFAM" id="SSF51735">
    <property type="entry name" value="NAD(P)-binding Rossmann-fold domains"/>
    <property type="match status" value="2"/>
</dbReference>
<dbReference type="EMBL" id="DRBW01000080">
    <property type="protein sequence ID" value="HDM89996.1"/>
    <property type="molecule type" value="Genomic_DNA"/>
</dbReference>
<comment type="similarity">
    <text evidence="1">Belongs to the polysaccharide synthase family.</text>
</comment>
<organism evidence="4">
    <name type="scientific">candidate division WOR-3 bacterium</name>
    <dbReference type="NCBI Taxonomy" id="2052148"/>
    <lineage>
        <taxon>Bacteria</taxon>
        <taxon>Bacteria division WOR-3</taxon>
    </lineage>
</organism>
<keyword evidence="2" id="KW-1133">Transmembrane helix</keyword>
<evidence type="ECO:0000259" key="3">
    <source>
        <dbReference type="Pfam" id="PF02719"/>
    </source>
</evidence>
<comment type="caution">
    <text evidence="4">The sequence shown here is derived from an EMBL/GenBank/DDBJ whole genome shotgun (WGS) entry which is preliminary data.</text>
</comment>
<accession>A0A7C0X907</accession>
<dbReference type="PANTHER" id="PTHR43318">
    <property type="entry name" value="UDP-N-ACETYLGLUCOSAMINE 4,6-DEHYDRATASE"/>
    <property type="match status" value="1"/>
</dbReference>
<evidence type="ECO:0000256" key="1">
    <source>
        <dbReference type="ARBA" id="ARBA00007430"/>
    </source>
</evidence>
<dbReference type="Proteomes" id="UP000885931">
    <property type="component" value="Unassembled WGS sequence"/>
</dbReference>
<feature type="transmembrane region" description="Helical" evidence="2">
    <location>
        <begin position="75"/>
        <end position="96"/>
    </location>
</feature>
<dbReference type="Gene3D" id="3.40.50.720">
    <property type="entry name" value="NAD(P)-binding Rossmann-like Domain"/>
    <property type="match status" value="2"/>
</dbReference>
<dbReference type="InterPro" id="IPR003869">
    <property type="entry name" value="Polysac_CapD-like"/>
</dbReference>
<dbReference type="PANTHER" id="PTHR43318:SF1">
    <property type="entry name" value="POLYSACCHARIDE BIOSYNTHESIS PROTEIN EPSC-RELATED"/>
    <property type="match status" value="1"/>
</dbReference>
<protein>
    <submittedName>
        <fullName evidence="4">Polysaccharide biosynthesis protein</fullName>
    </submittedName>
</protein>
<dbReference type="InterPro" id="IPR051203">
    <property type="entry name" value="Polysaccharide_Synthase-Rel"/>
</dbReference>
<dbReference type="AlphaFoldDB" id="A0A7C0X907"/>
<evidence type="ECO:0000313" key="4">
    <source>
        <dbReference type="EMBL" id="HDM89996.1"/>
    </source>
</evidence>
<name>A0A7C0X907_UNCW3</name>
<dbReference type="InterPro" id="IPR036291">
    <property type="entry name" value="NAD(P)-bd_dom_sf"/>
</dbReference>
<feature type="transmembrane region" description="Helical" evidence="2">
    <location>
        <begin position="108"/>
        <end position="127"/>
    </location>
</feature>
<keyword evidence="2" id="KW-0472">Membrane</keyword>
<proteinExistence type="inferred from homology"/>